<dbReference type="InterPro" id="IPR002104">
    <property type="entry name" value="Integrase_catalytic"/>
</dbReference>
<dbReference type="SUPFAM" id="SSF56349">
    <property type="entry name" value="DNA breaking-rejoining enzymes"/>
    <property type="match status" value="1"/>
</dbReference>
<dbReference type="GO" id="GO:0003677">
    <property type="term" value="F:DNA binding"/>
    <property type="evidence" value="ECO:0007669"/>
    <property type="project" value="UniProtKB-UniRule"/>
</dbReference>
<feature type="domain" description="Core-binding (CB)" evidence="6">
    <location>
        <begin position="53"/>
        <end position="137"/>
    </location>
</feature>
<keyword evidence="2 4" id="KW-0238">DNA-binding</keyword>
<feature type="domain" description="Tyr recombinase" evidence="5">
    <location>
        <begin position="161"/>
        <end position="356"/>
    </location>
</feature>
<dbReference type="EMBL" id="LYPA01000068">
    <property type="protein sequence ID" value="OBR63945.1"/>
    <property type="molecule type" value="Genomic_DNA"/>
</dbReference>
<evidence type="ECO:0000256" key="3">
    <source>
        <dbReference type="ARBA" id="ARBA00023172"/>
    </source>
</evidence>
<dbReference type="AlphaFoldDB" id="A0A1A5YEX3"/>
<accession>A0A1A5YEX3</accession>
<dbReference type="PANTHER" id="PTHR30349">
    <property type="entry name" value="PHAGE INTEGRASE-RELATED"/>
    <property type="match status" value="1"/>
</dbReference>
<evidence type="ECO:0008006" key="9">
    <source>
        <dbReference type="Google" id="ProtNLM"/>
    </source>
</evidence>
<keyword evidence="3" id="KW-0233">DNA recombination</keyword>
<evidence type="ECO:0000259" key="6">
    <source>
        <dbReference type="PROSITE" id="PS51900"/>
    </source>
</evidence>
<reference evidence="7 8" key="1">
    <citation type="submission" date="2016-05" db="EMBL/GenBank/DDBJ databases">
        <title>Paenibacillus oryzae. sp. nov., isolated from the rice root.</title>
        <authorList>
            <person name="Zhang J."/>
            <person name="Zhang X."/>
        </authorList>
    </citation>
    <scope>NUCLEOTIDE SEQUENCE [LARGE SCALE GENOMIC DNA]</scope>
    <source>
        <strain evidence="7 8">1DrF-4</strain>
    </source>
</reference>
<name>A0A1A5YEX3_9BACL</name>
<dbReference type="PROSITE" id="PS51900">
    <property type="entry name" value="CB"/>
    <property type="match status" value="1"/>
</dbReference>
<dbReference type="PANTHER" id="PTHR30349:SF41">
    <property type="entry name" value="INTEGRASE_RECOMBINASE PROTEIN MJ0367-RELATED"/>
    <property type="match status" value="1"/>
</dbReference>
<dbReference type="Pfam" id="PF00589">
    <property type="entry name" value="Phage_integrase"/>
    <property type="match status" value="1"/>
</dbReference>
<evidence type="ECO:0000313" key="8">
    <source>
        <dbReference type="Proteomes" id="UP000092024"/>
    </source>
</evidence>
<protein>
    <recommendedName>
        <fullName evidence="9">Tyr recombinase domain-containing protein</fullName>
    </recommendedName>
</protein>
<gene>
    <name evidence="7" type="ORF">A7K91_11150</name>
</gene>
<evidence type="ECO:0000313" key="7">
    <source>
        <dbReference type="EMBL" id="OBR63945.1"/>
    </source>
</evidence>
<dbReference type="InterPro" id="IPR013762">
    <property type="entry name" value="Integrase-like_cat_sf"/>
</dbReference>
<dbReference type="STRING" id="1844972.A7K91_11150"/>
<dbReference type="GO" id="GO:0006310">
    <property type="term" value="P:DNA recombination"/>
    <property type="evidence" value="ECO:0007669"/>
    <property type="project" value="UniProtKB-KW"/>
</dbReference>
<dbReference type="RefSeq" id="WP_068685571.1">
    <property type="nucleotide sequence ID" value="NZ_LYPA01000068.1"/>
</dbReference>
<dbReference type="InterPro" id="IPR011010">
    <property type="entry name" value="DNA_brk_join_enz"/>
</dbReference>
<dbReference type="PROSITE" id="PS51898">
    <property type="entry name" value="TYR_RECOMBINASE"/>
    <property type="match status" value="1"/>
</dbReference>
<dbReference type="Proteomes" id="UP000092024">
    <property type="component" value="Unassembled WGS sequence"/>
</dbReference>
<dbReference type="GO" id="GO:0015074">
    <property type="term" value="P:DNA integration"/>
    <property type="evidence" value="ECO:0007669"/>
    <property type="project" value="InterPro"/>
</dbReference>
<dbReference type="Gene3D" id="1.10.443.10">
    <property type="entry name" value="Intergrase catalytic core"/>
    <property type="match status" value="1"/>
</dbReference>
<evidence type="ECO:0000256" key="2">
    <source>
        <dbReference type="ARBA" id="ARBA00023125"/>
    </source>
</evidence>
<comment type="caution">
    <text evidence="7">The sequence shown here is derived from an EMBL/GenBank/DDBJ whole genome shotgun (WGS) entry which is preliminary data.</text>
</comment>
<dbReference type="OrthoDB" id="9766545at2"/>
<organism evidence="7 8">
    <name type="scientific">Paenibacillus oryzae</name>
    <dbReference type="NCBI Taxonomy" id="1844972"/>
    <lineage>
        <taxon>Bacteria</taxon>
        <taxon>Bacillati</taxon>
        <taxon>Bacillota</taxon>
        <taxon>Bacilli</taxon>
        <taxon>Bacillales</taxon>
        <taxon>Paenibacillaceae</taxon>
        <taxon>Paenibacillus</taxon>
    </lineage>
</organism>
<dbReference type="CDD" id="cd00397">
    <property type="entry name" value="DNA_BRE_C"/>
    <property type="match status" value="1"/>
</dbReference>
<proteinExistence type="inferred from homology"/>
<evidence type="ECO:0000256" key="1">
    <source>
        <dbReference type="ARBA" id="ARBA00008857"/>
    </source>
</evidence>
<sequence length="375" mass="43346">MPKVISDTKFTELKEQLNQLLCHYGPEKMRQVMETFPVQAQSTPSIAPEVREISFLEAVAAFYQSSKFSGLSKATQTTYRSEMKLFQQYVKEKFGDDPPFEKVSNGEFLSDYIKLNEDPNTKAKKSSFLRTFIKTIYKIFFGHQDLGDLKTILRVRWSNDDAPKAFTKVQIAEILQIAQSRNHDSLYTAIIWTFLGSGIRINELCHLRIGDINPDTQTIKVTPKGAENTKKARKINELALLMLTEYIEKKFSRAREMMPDSDYQRLYIFSSTAGDKPITSRAIQQFMKRIICESRSIKEENKDRLGPHSFRHSFAVQGLEAGIDIYTLSKLLGHESIDSTMKYLRLFDDQLRDAINKHPFAQEIIQKIRERLENK</sequence>
<dbReference type="InterPro" id="IPR050090">
    <property type="entry name" value="Tyrosine_recombinase_XerCD"/>
</dbReference>
<keyword evidence="8" id="KW-1185">Reference proteome</keyword>
<evidence type="ECO:0000256" key="4">
    <source>
        <dbReference type="PROSITE-ProRule" id="PRU01248"/>
    </source>
</evidence>
<evidence type="ECO:0000259" key="5">
    <source>
        <dbReference type="PROSITE" id="PS51898"/>
    </source>
</evidence>
<dbReference type="InterPro" id="IPR044068">
    <property type="entry name" value="CB"/>
</dbReference>
<comment type="similarity">
    <text evidence="1">Belongs to the 'phage' integrase family.</text>
</comment>